<dbReference type="GO" id="GO:0005732">
    <property type="term" value="C:sno(s)RNA-containing ribonucleoprotein complex"/>
    <property type="evidence" value="ECO:0007669"/>
    <property type="project" value="InterPro"/>
</dbReference>
<dbReference type="GO" id="GO:0034457">
    <property type="term" value="C:Mpp10 complex"/>
    <property type="evidence" value="ECO:0007669"/>
    <property type="project" value="InterPro"/>
</dbReference>
<dbReference type="AlphaFoldDB" id="A0A3N4L7M0"/>
<protein>
    <submittedName>
        <fullName evidence="8">Mpp10 protein</fullName>
    </submittedName>
</protein>
<dbReference type="GO" id="GO:0006364">
    <property type="term" value="P:rRNA processing"/>
    <property type="evidence" value="ECO:0007669"/>
    <property type="project" value="UniProtKB-KW"/>
</dbReference>
<keyword evidence="2" id="KW-0690">Ribosome biogenesis</keyword>
<name>A0A3N4L7M0_9PEZI</name>
<feature type="compositionally biased region" description="Acidic residues" evidence="7">
    <location>
        <begin position="333"/>
        <end position="342"/>
    </location>
</feature>
<gene>
    <name evidence="8" type="ORF">P167DRAFT_457541</name>
</gene>
<keyword evidence="9" id="KW-1185">Reference proteome</keyword>
<dbReference type="FunCoup" id="A0A3N4L7M0">
    <property type="interactions" value="944"/>
</dbReference>
<dbReference type="Proteomes" id="UP000277580">
    <property type="component" value="Unassembled WGS sequence"/>
</dbReference>
<keyword evidence="4" id="KW-0539">Nucleus</keyword>
<organism evidence="8 9">
    <name type="scientific">Morchella conica CCBAS932</name>
    <dbReference type="NCBI Taxonomy" id="1392247"/>
    <lineage>
        <taxon>Eukaryota</taxon>
        <taxon>Fungi</taxon>
        <taxon>Dikarya</taxon>
        <taxon>Ascomycota</taxon>
        <taxon>Pezizomycotina</taxon>
        <taxon>Pezizomycetes</taxon>
        <taxon>Pezizales</taxon>
        <taxon>Morchellaceae</taxon>
        <taxon>Morchella</taxon>
    </lineage>
</organism>
<evidence type="ECO:0000313" key="8">
    <source>
        <dbReference type="EMBL" id="RPB13995.1"/>
    </source>
</evidence>
<comment type="subcellular location">
    <subcellularLocation>
        <location evidence="1">Nucleus</location>
        <location evidence="1">Nucleolus</location>
    </subcellularLocation>
</comment>
<dbReference type="OrthoDB" id="445326at2759"/>
<dbReference type="InterPro" id="IPR012173">
    <property type="entry name" value="Mpp10"/>
</dbReference>
<dbReference type="PIRSF" id="PIRSF017300">
    <property type="entry name" value="snoRNP_Mpp10"/>
    <property type="match status" value="1"/>
</dbReference>
<evidence type="ECO:0000256" key="5">
    <source>
        <dbReference type="ARBA" id="ARBA00023274"/>
    </source>
</evidence>
<accession>A0A3N4L7M0</accession>
<evidence type="ECO:0000256" key="1">
    <source>
        <dbReference type="ARBA" id="ARBA00004604"/>
    </source>
</evidence>
<dbReference type="InParanoid" id="A0A3N4L7M0"/>
<feature type="region of interest" description="Disordered" evidence="7">
    <location>
        <begin position="104"/>
        <end position="362"/>
    </location>
</feature>
<feature type="non-terminal residue" evidence="8">
    <location>
        <position position="1"/>
    </location>
</feature>
<feature type="non-terminal residue" evidence="8">
    <location>
        <position position="676"/>
    </location>
</feature>
<evidence type="ECO:0000256" key="6">
    <source>
        <dbReference type="ARBA" id="ARBA00029455"/>
    </source>
</evidence>
<feature type="compositionally biased region" description="Basic and acidic residues" evidence="7">
    <location>
        <begin position="248"/>
        <end position="257"/>
    </location>
</feature>
<dbReference type="STRING" id="1392247.A0A3N4L7M0"/>
<evidence type="ECO:0000313" key="9">
    <source>
        <dbReference type="Proteomes" id="UP000277580"/>
    </source>
</evidence>
<keyword evidence="5" id="KW-0687">Ribonucleoprotein</keyword>
<feature type="compositionally biased region" description="Basic and acidic residues" evidence="7">
    <location>
        <begin position="652"/>
        <end position="667"/>
    </location>
</feature>
<evidence type="ECO:0000256" key="7">
    <source>
        <dbReference type="SAM" id="MobiDB-lite"/>
    </source>
</evidence>
<dbReference type="PANTHER" id="PTHR17039">
    <property type="entry name" value="U3 SMALL NUCLEOLAR RIBONUCLEOPROTEIN PROTEIN MPP10"/>
    <property type="match status" value="1"/>
</dbReference>
<evidence type="ECO:0000256" key="3">
    <source>
        <dbReference type="ARBA" id="ARBA00022552"/>
    </source>
</evidence>
<evidence type="ECO:0000256" key="2">
    <source>
        <dbReference type="ARBA" id="ARBA00022517"/>
    </source>
</evidence>
<feature type="compositionally biased region" description="Basic residues" evidence="7">
    <location>
        <begin position="604"/>
        <end position="616"/>
    </location>
</feature>
<feature type="compositionally biased region" description="Acidic residues" evidence="7">
    <location>
        <begin position="108"/>
        <end position="153"/>
    </location>
</feature>
<proteinExistence type="inferred from homology"/>
<feature type="compositionally biased region" description="Basic and acidic residues" evidence="7">
    <location>
        <begin position="630"/>
        <end position="641"/>
    </location>
</feature>
<dbReference type="GO" id="GO:0032040">
    <property type="term" value="C:small-subunit processome"/>
    <property type="evidence" value="ECO:0007669"/>
    <property type="project" value="TreeGrafter"/>
</dbReference>
<comment type="similarity">
    <text evidence="6">Belongs to the MPP10 family.</text>
</comment>
<feature type="compositionally biased region" description="Acidic residues" evidence="7">
    <location>
        <begin position="258"/>
        <end position="272"/>
    </location>
</feature>
<evidence type="ECO:0000256" key="4">
    <source>
        <dbReference type="ARBA" id="ARBA00023242"/>
    </source>
</evidence>
<dbReference type="PANTHER" id="PTHR17039:SF0">
    <property type="entry name" value="U3 SMALL NUCLEOLAR RIBONUCLEOPROTEIN PROTEIN MPP10"/>
    <property type="match status" value="1"/>
</dbReference>
<feature type="compositionally biased region" description="Acidic residues" evidence="7">
    <location>
        <begin position="171"/>
        <end position="187"/>
    </location>
</feature>
<dbReference type="Pfam" id="PF04006">
    <property type="entry name" value="Mpp10"/>
    <property type="match status" value="1"/>
</dbReference>
<feature type="region of interest" description="Disordered" evidence="7">
    <location>
        <begin position="588"/>
        <end position="676"/>
    </location>
</feature>
<dbReference type="EMBL" id="ML119120">
    <property type="protein sequence ID" value="RPB13995.1"/>
    <property type="molecule type" value="Genomic_DNA"/>
</dbReference>
<reference evidence="8 9" key="1">
    <citation type="journal article" date="2018" name="Nat. Ecol. Evol.">
        <title>Pezizomycetes genomes reveal the molecular basis of ectomycorrhizal truffle lifestyle.</title>
        <authorList>
            <person name="Murat C."/>
            <person name="Payen T."/>
            <person name="Noel B."/>
            <person name="Kuo A."/>
            <person name="Morin E."/>
            <person name="Chen J."/>
            <person name="Kohler A."/>
            <person name="Krizsan K."/>
            <person name="Balestrini R."/>
            <person name="Da Silva C."/>
            <person name="Montanini B."/>
            <person name="Hainaut M."/>
            <person name="Levati E."/>
            <person name="Barry K.W."/>
            <person name="Belfiori B."/>
            <person name="Cichocki N."/>
            <person name="Clum A."/>
            <person name="Dockter R.B."/>
            <person name="Fauchery L."/>
            <person name="Guy J."/>
            <person name="Iotti M."/>
            <person name="Le Tacon F."/>
            <person name="Lindquist E.A."/>
            <person name="Lipzen A."/>
            <person name="Malagnac F."/>
            <person name="Mello A."/>
            <person name="Molinier V."/>
            <person name="Miyauchi S."/>
            <person name="Poulain J."/>
            <person name="Riccioni C."/>
            <person name="Rubini A."/>
            <person name="Sitrit Y."/>
            <person name="Splivallo R."/>
            <person name="Traeger S."/>
            <person name="Wang M."/>
            <person name="Zifcakova L."/>
            <person name="Wipf D."/>
            <person name="Zambonelli A."/>
            <person name="Paolocci F."/>
            <person name="Nowrousian M."/>
            <person name="Ottonello S."/>
            <person name="Baldrian P."/>
            <person name="Spatafora J.W."/>
            <person name="Henrissat B."/>
            <person name="Nagy L.G."/>
            <person name="Aury J.M."/>
            <person name="Wincker P."/>
            <person name="Grigoriev I.V."/>
            <person name="Bonfante P."/>
            <person name="Martin F.M."/>
        </authorList>
    </citation>
    <scope>NUCLEOTIDE SEQUENCE [LARGE SCALE GENOMIC DNA]</scope>
    <source>
        <strain evidence="8 9">CCBAS932</strain>
    </source>
</reference>
<sequence>LLQALSASPHEFLQPGANLHNAALVMAKQYLDPLAAVFAGKEKQNQSGKKPDVLEKIYLEGFDVDQVWEQVKIVVDAVESGVGERKAIGPVHDEAVVNGKKRKAAHFDEEEENSESSAESDAEDSLEYEEVPEEELDQEVPDSDSDSDDEDEGGVQFRDEYDQMDVGSGTEETDEGAEEDEEAEEYTEDVHGLNDGFFSIDDFNRQTELLELQDMRGGPENSDDEEEGIDYNQDPATLGGDEEDEEDAPLKEKVSKDDYEESDDLDGDDQENANDLMYEDFFAPPPRKASNRNRTPHEKKSWKQAPVKRSAGDEDDDFTAIENDMDRVRRDLFDDEEEDGSDVDMAADPSDPLSRRSSHEKRQATLIEQIRALEAANVAKREWTLSGEARANNRPLNSLLEEDLEFERSGKPVPVITQEVTEGLEDMIKRRILASDFDEVIRRRPDDVSGKVRRGRIELDDSKATEGLAEIYEKEHLRAIDPENNPTAKDEKLSKEHAEIEELFADVNRKLDSLTSWHYTPKPPKASLSIVADVAAISMEEAQPTAAAGGMLAANISMLAPQEVYAPHKGKAILSVGGGSGREIVTKGGAAISTREMTRDDKQRRRRREKEKIRKKNAIEGNKGGANAKEGSKKDVMDSLRKGGVKVIGKQGEQRNIDGGLAKEKARGNGSSGLKL</sequence>
<keyword evidence="3" id="KW-0698">rRNA processing</keyword>